<keyword evidence="8" id="KW-0902">Two-component regulatory system</keyword>
<dbReference type="InterPro" id="IPR050482">
    <property type="entry name" value="Sensor_HK_TwoCompSys"/>
</dbReference>
<dbReference type="InterPro" id="IPR011712">
    <property type="entry name" value="Sig_transdc_His_kin_sub3_dim/P"/>
</dbReference>
<evidence type="ECO:0000313" key="12">
    <source>
        <dbReference type="Proteomes" id="UP000195913"/>
    </source>
</evidence>
<evidence type="ECO:0000256" key="5">
    <source>
        <dbReference type="ARBA" id="ARBA00022741"/>
    </source>
</evidence>
<dbReference type="GO" id="GO:0005524">
    <property type="term" value="F:ATP binding"/>
    <property type="evidence" value="ECO:0007669"/>
    <property type="project" value="UniProtKB-KW"/>
</dbReference>
<evidence type="ECO:0000256" key="6">
    <source>
        <dbReference type="ARBA" id="ARBA00022777"/>
    </source>
</evidence>
<protein>
    <recommendedName>
        <fullName evidence="2">histidine kinase</fullName>
        <ecNumber evidence="2">2.7.13.3</ecNumber>
    </recommendedName>
</protein>
<evidence type="ECO:0000313" key="11">
    <source>
        <dbReference type="EMBL" id="SJM64129.1"/>
    </source>
</evidence>
<evidence type="ECO:0000256" key="3">
    <source>
        <dbReference type="ARBA" id="ARBA00022553"/>
    </source>
</evidence>
<gene>
    <name evidence="11" type="ORF">FM101_08375</name>
</gene>
<dbReference type="EC" id="2.7.13.3" evidence="2"/>
<keyword evidence="12" id="KW-1185">Reference proteome</keyword>
<dbReference type="GO" id="GO:0000155">
    <property type="term" value="F:phosphorelay sensor kinase activity"/>
    <property type="evidence" value="ECO:0007669"/>
    <property type="project" value="InterPro"/>
</dbReference>
<dbReference type="Proteomes" id="UP000195913">
    <property type="component" value="Unassembled WGS sequence"/>
</dbReference>
<evidence type="ECO:0000256" key="8">
    <source>
        <dbReference type="ARBA" id="ARBA00023012"/>
    </source>
</evidence>
<dbReference type="GO" id="GO:0016020">
    <property type="term" value="C:membrane"/>
    <property type="evidence" value="ECO:0007669"/>
    <property type="project" value="InterPro"/>
</dbReference>
<keyword evidence="9" id="KW-0472">Membrane</keyword>
<keyword evidence="7" id="KW-0067">ATP-binding</keyword>
<keyword evidence="3" id="KW-0597">Phosphoprotein</keyword>
<accession>A0A1R4G7J6</accession>
<evidence type="ECO:0000256" key="2">
    <source>
        <dbReference type="ARBA" id="ARBA00012438"/>
    </source>
</evidence>
<dbReference type="Gene3D" id="3.30.565.10">
    <property type="entry name" value="Histidine kinase-like ATPase, C-terminal domain"/>
    <property type="match status" value="1"/>
</dbReference>
<feature type="domain" description="Signal transduction histidine kinase subgroup 3 dimerisation and phosphoacceptor" evidence="10">
    <location>
        <begin position="205"/>
        <end position="270"/>
    </location>
</feature>
<keyword evidence="9" id="KW-0812">Transmembrane</keyword>
<dbReference type="InterPro" id="IPR036890">
    <property type="entry name" value="HATPase_C_sf"/>
</dbReference>
<keyword evidence="6 11" id="KW-0418">Kinase</keyword>
<evidence type="ECO:0000259" key="10">
    <source>
        <dbReference type="Pfam" id="PF07730"/>
    </source>
</evidence>
<name>A0A1R4G7J6_9MICC</name>
<dbReference type="GO" id="GO:0046983">
    <property type="term" value="F:protein dimerization activity"/>
    <property type="evidence" value="ECO:0007669"/>
    <property type="project" value="InterPro"/>
</dbReference>
<keyword evidence="9" id="KW-1133">Transmembrane helix</keyword>
<dbReference type="EMBL" id="FUHW01000028">
    <property type="protein sequence ID" value="SJM64129.1"/>
    <property type="molecule type" value="Genomic_DNA"/>
</dbReference>
<feature type="transmembrane region" description="Helical" evidence="9">
    <location>
        <begin position="151"/>
        <end position="173"/>
    </location>
</feature>
<keyword evidence="4" id="KW-0808">Transferase</keyword>
<keyword evidence="5" id="KW-0547">Nucleotide-binding</keyword>
<dbReference type="RefSeq" id="WP_086998183.1">
    <property type="nucleotide sequence ID" value="NZ_FUHW01000028.1"/>
</dbReference>
<dbReference type="Pfam" id="PF07730">
    <property type="entry name" value="HisKA_3"/>
    <property type="match status" value="1"/>
</dbReference>
<evidence type="ECO:0000256" key="1">
    <source>
        <dbReference type="ARBA" id="ARBA00000085"/>
    </source>
</evidence>
<feature type="transmembrane region" description="Helical" evidence="9">
    <location>
        <begin position="12"/>
        <end position="35"/>
    </location>
</feature>
<dbReference type="PANTHER" id="PTHR24421">
    <property type="entry name" value="NITRATE/NITRITE SENSOR PROTEIN NARX-RELATED"/>
    <property type="match status" value="1"/>
</dbReference>
<organism evidence="11 12">
    <name type="scientific">Arthrobacter rhombi</name>
    <dbReference type="NCBI Taxonomy" id="71253"/>
    <lineage>
        <taxon>Bacteria</taxon>
        <taxon>Bacillati</taxon>
        <taxon>Actinomycetota</taxon>
        <taxon>Actinomycetes</taxon>
        <taxon>Micrococcales</taxon>
        <taxon>Micrococcaceae</taxon>
        <taxon>Arthrobacter</taxon>
    </lineage>
</organism>
<comment type="catalytic activity">
    <reaction evidence="1">
        <text>ATP + protein L-histidine = ADP + protein N-phospho-L-histidine.</text>
        <dbReference type="EC" id="2.7.13.3"/>
    </reaction>
</comment>
<sequence>MNEQAQHGFRPSPIEGIIAVISGGLALTVLFLLPLLEEADTGIPGGTFPAGGENFWVVAVVLVCQSAALLWAKSAPRTVLTLVVLLPVVLAVFVPGPAFSLSTIAIFCAVFLSAGRLPLPRVAPLLVLAVLIIAGAQAFNDFRTGLPATAAVTSAVGQALVVVGAPLLFALVLSARREARLSRTHEIQALAREQQARIEAAVSKERTAMSRELHDIAAHHMSGIALMTAAIQQQIDTDPEEAKRSAQQVRSQSTAVLEDLRRIVGLLREHPEGTRSVETIAGIPGLVEERRRTGMDVDLLLSAARPDRELAAGIGPLAQLVVYRMVQESLSNAAAHSPGARCVVDVDDSDPSQLIAVVHHGHAAACQVGAGAAAGAGVGGGFGLLGLRERAELIGAALDHGPNAEGGWSVRLVVPREVARHPIDADETPQEMP</sequence>
<proteinExistence type="predicted"/>
<evidence type="ECO:0000256" key="9">
    <source>
        <dbReference type="SAM" id="Phobius"/>
    </source>
</evidence>
<reference evidence="11 12" key="1">
    <citation type="submission" date="2017-02" db="EMBL/GenBank/DDBJ databases">
        <authorList>
            <person name="Peterson S.W."/>
        </authorList>
    </citation>
    <scope>NUCLEOTIDE SEQUENCE [LARGE SCALE GENOMIC DNA]</scope>
    <source>
        <strain evidence="11 12">B Ar 00.02</strain>
    </source>
</reference>
<feature type="transmembrane region" description="Helical" evidence="9">
    <location>
        <begin position="122"/>
        <end position="139"/>
    </location>
</feature>
<dbReference type="SUPFAM" id="SSF55874">
    <property type="entry name" value="ATPase domain of HSP90 chaperone/DNA topoisomerase II/histidine kinase"/>
    <property type="match status" value="1"/>
</dbReference>
<dbReference type="AlphaFoldDB" id="A0A1R4G7J6"/>
<feature type="transmembrane region" description="Helical" evidence="9">
    <location>
        <begin position="55"/>
        <end position="72"/>
    </location>
</feature>
<evidence type="ECO:0000256" key="4">
    <source>
        <dbReference type="ARBA" id="ARBA00022679"/>
    </source>
</evidence>
<evidence type="ECO:0000256" key="7">
    <source>
        <dbReference type="ARBA" id="ARBA00022840"/>
    </source>
</evidence>
<dbReference type="PANTHER" id="PTHR24421:SF10">
    <property type="entry name" value="NITRATE_NITRITE SENSOR PROTEIN NARQ"/>
    <property type="match status" value="1"/>
</dbReference>
<dbReference type="Gene3D" id="1.20.5.1930">
    <property type="match status" value="1"/>
</dbReference>